<name>A0A4U0N7A5_9ACTN</name>
<feature type="region of interest" description="Disordered" evidence="1">
    <location>
        <begin position="466"/>
        <end position="494"/>
    </location>
</feature>
<reference evidence="2 3" key="1">
    <citation type="submission" date="2019-04" db="EMBL/GenBank/DDBJ databases">
        <title>Streptomyces piniterrae sp. nov., a heliquinomycin-producing actinomycete isolated from rhizosphere soil of Pinus yunnanensis.</title>
        <authorList>
            <person name="Zhuang X."/>
            <person name="Zhao J."/>
        </authorList>
    </citation>
    <scope>NUCLEOTIDE SEQUENCE [LARGE SCALE GENOMIC DNA]</scope>
    <source>
        <strain evidence="3">jys28</strain>
    </source>
</reference>
<dbReference type="InterPro" id="IPR011990">
    <property type="entry name" value="TPR-like_helical_dom_sf"/>
</dbReference>
<sequence length="494" mass="52445">MSDGASFRSDARDQAQSYQAARDLHITYQQGESPGKPARFSLPHLLSCFADAPLPVSVLSPEAVAAVRMPGLSAERVASELDALRAASGAPSGADAEPAAAPAPGPPVACVRADPAAVTRAARELTDDARTQLSTCAAALLDHAMPRSPDGPELDLFAPHVMALLWRPGRDHVRPVAAARRVRDAYERRGRYEEALPFADRTVESTAGAAGPATGSRTGAATGFGESDARAADALALGQLHNHCGHFGEAEAVLRPLLAQAEQKASGRGLSLAGRTGPSLAEMLRENSKGPFTSRLSPVDCDVLAHVADVQHALADALYGQRRYAECERLLFTAVGLYWRVLGAAHPARILGQLHRARVLGRQRLWLEAVSLVRDALAFRDTAALERDSPRDDALIRLAHAEVTVAALRSLQEEGASRSRAVGMFPAPVVRFLDRTAGTNARLDKLTWDDARRLAEDAARACDRAFGSDHPRTRTARTLLDSAGGPGTPAGTAR</sequence>
<dbReference type="EMBL" id="SUMB01000009">
    <property type="protein sequence ID" value="TJZ49677.1"/>
    <property type="molecule type" value="Genomic_DNA"/>
</dbReference>
<dbReference type="OrthoDB" id="4334938at2"/>
<keyword evidence="3" id="KW-1185">Reference proteome</keyword>
<gene>
    <name evidence="2" type="ORF">FCH28_25750</name>
</gene>
<dbReference type="Gene3D" id="1.25.40.10">
    <property type="entry name" value="Tetratricopeptide repeat domain"/>
    <property type="match status" value="1"/>
</dbReference>
<evidence type="ECO:0000313" key="3">
    <source>
        <dbReference type="Proteomes" id="UP000308697"/>
    </source>
</evidence>
<comment type="caution">
    <text evidence="2">The sequence shown here is derived from an EMBL/GenBank/DDBJ whole genome shotgun (WGS) entry which is preliminary data.</text>
</comment>
<dbReference type="RefSeq" id="WP_136742516.1">
    <property type="nucleotide sequence ID" value="NZ_SUMB01000009.1"/>
</dbReference>
<proteinExistence type="predicted"/>
<evidence type="ECO:0000256" key="1">
    <source>
        <dbReference type="SAM" id="MobiDB-lite"/>
    </source>
</evidence>
<evidence type="ECO:0000313" key="2">
    <source>
        <dbReference type="EMBL" id="TJZ49677.1"/>
    </source>
</evidence>
<dbReference type="SUPFAM" id="SSF48452">
    <property type="entry name" value="TPR-like"/>
    <property type="match status" value="1"/>
</dbReference>
<accession>A0A4U0N7A5</accession>
<dbReference type="Proteomes" id="UP000308697">
    <property type="component" value="Unassembled WGS sequence"/>
</dbReference>
<dbReference type="AlphaFoldDB" id="A0A4U0N7A5"/>
<organism evidence="2 3">
    <name type="scientific">Streptomyces piniterrae</name>
    <dbReference type="NCBI Taxonomy" id="2571125"/>
    <lineage>
        <taxon>Bacteria</taxon>
        <taxon>Bacillati</taxon>
        <taxon>Actinomycetota</taxon>
        <taxon>Actinomycetes</taxon>
        <taxon>Kitasatosporales</taxon>
        <taxon>Streptomycetaceae</taxon>
        <taxon>Streptomyces</taxon>
    </lineage>
</organism>
<dbReference type="Pfam" id="PF13374">
    <property type="entry name" value="TPR_10"/>
    <property type="match status" value="1"/>
</dbReference>
<protein>
    <submittedName>
        <fullName evidence="2">Tetratricopeptide repeat protein</fullName>
    </submittedName>
</protein>